<proteinExistence type="predicted"/>
<evidence type="ECO:0008006" key="5">
    <source>
        <dbReference type="Google" id="ProtNLM"/>
    </source>
</evidence>
<dbReference type="AlphaFoldDB" id="A0AAC8YDL9"/>
<reference evidence="1 3" key="2">
    <citation type="submission" date="2016-02" db="EMBL/GenBank/DDBJ databases">
        <title>Complete Genome Sequence of Propionibacterium acidipropionici ATCC 55737.</title>
        <authorList>
            <person name="Luna Flores C.H."/>
            <person name="Nielsen L.K."/>
            <person name="Marcellin E."/>
        </authorList>
    </citation>
    <scope>NUCLEOTIDE SEQUENCE [LARGE SCALE GENOMIC DNA]</scope>
    <source>
        <strain evidence="1 3">ATCC 55737</strain>
    </source>
</reference>
<sequence length="144" mass="15930">MAAVTIRRMVERELVWPAGWRLSVETLTCGRGRCRWESRTVVLDRRCTPAEAQATLAHEAIHASRGPCPGWARAGEEATVHQLAARALISPAALASELEWSPDPRVIAWDLQVTGDLVDARLSSLDPAEHAQLWARTAHHRDEA</sequence>
<evidence type="ECO:0000313" key="4">
    <source>
        <dbReference type="Proteomes" id="UP000178666"/>
    </source>
</evidence>
<dbReference type="EMBL" id="CP015970">
    <property type="protein sequence ID" value="AOZ46110.1"/>
    <property type="molecule type" value="Genomic_DNA"/>
</dbReference>
<dbReference type="EMBL" id="CP014352">
    <property type="protein sequence ID" value="AMS04620.1"/>
    <property type="molecule type" value="Genomic_DNA"/>
</dbReference>
<evidence type="ECO:0000313" key="2">
    <source>
        <dbReference type="EMBL" id="AOZ46110.1"/>
    </source>
</evidence>
<accession>A0AAC8YDL9</accession>
<evidence type="ECO:0000313" key="1">
    <source>
        <dbReference type="EMBL" id="AMS04620.1"/>
    </source>
</evidence>
<gene>
    <name evidence="2" type="ORF">A8L58_04605</name>
    <name evidence="1" type="ORF">AXH35_03140</name>
</gene>
<reference evidence="2 4" key="1">
    <citation type="journal article" date="2016" name="Plant Dis.">
        <title>Improved production of propionic acid using genome shuffling.</title>
        <authorList>
            <person name="Luna-Flores C.H."/>
            <person name="Palfreyman R.W."/>
            <person name="Kromer J.O."/>
            <person name="Nielsen L.K."/>
            <person name="Marcellin E."/>
        </authorList>
    </citation>
    <scope>NUCLEOTIDE SEQUENCE [LARGE SCALE GENOMIC DNA]</scope>
    <source>
        <strain evidence="2 4">F3E8</strain>
    </source>
</reference>
<name>A0AAC8YDL9_9ACTN</name>
<organism evidence="1 3">
    <name type="scientific">Acidipropionibacterium acidipropionici</name>
    <dbReference type="NCBI Taxonomy" id="1748"/>
    <lineage>
        <taxon>Bacteria</taxon>
        <taxon>Bacillati</taxon>
        <taxon>Actinomycetota</taxon>
        <taxon>Actinomycetes</taxon>
        <taxon>Propionibacteriales</taxon>
        <taxon>Propionibacteriaceae</taxon>
        <taxon>Acidipropionibacterium</taxon>
    </lineage>
</organism>
<keyword evidence="4" id="KW-1185">Reference proteome</keyword>
<dbReference type="Proteomes" id="UP000075221">
    <property type="component" value="Chromosome"/>
</dbReference>
<evidence type="ECO:0000313" key="3">
    <source>
        <dbReference type="Proteomes" id="UP000075221"/>
    </source>
</evidence>
<dbReference type="Proteomes" id="UP000178666">
    <property type="component" value="Chromosome"/>
</dbReference>
<protein>
    <recommendedName>
        <fullName evidence="5">ImmA/IrrE family metallo-endopeptidase</fullName>
    </recommendedName>
</protein>